<evidence type="ECO:0000313" key="3">
    <source>
        <dbReference type="EMBL" id="GCC37002.1"/>
    </source>
</evidence>
<dbReference type="STRING" id="137246.A0A401T2Y4"/>
<evidence type="ECO:0000259" key="2">
    <source>
        <dbReference type="Pfam" id="PF15021"/>
    </source>
</evidence>
<protein>
    <recommendedName>
        <fullName evidence="2">Shieldin complex subunit 1 C-terminal domain-containing protein</fullName>
    </recommendedName>
</protein>
<keyword evidence="4" id="KW-1185">Reference proteome</keyword>
<dbReference type="Proteomes" id="UP000287033">
    <property type="component" value="Unassembled WGS sequence"/>
</dbReference>
<dbReference type="PANTHER" id="PTHR36863:SF1">
    <property type="entry name" value="SHIELDIN COMPLEX SUBUNIT 1"/>
    <property type="match status" value="1"/>
</dbReference>
<dbReference type="GO" id="GO:0035861">
    <property type="term" value="C:site of double-strand break"/>
    <property type="evidence" value="ECO:0007669"/>
    <property type="project" value="TreeGrafter"/>
</dbReference>
<feature type="domain" description="Shieldin complex subunit 1 C-terminal" evidence="2">
    <location>
        <begin position="153"/>
        <end position="256"/>
    </location>
</feature>
<dbReference type="PANTHER" id="PTHR36863">
    <property type="entry name" value="SHIELDIN COMPLEX SUBUNIT 1"/>
    <property type="match status" value="1"/>
</dbReference>
<dbReference type="AlphaFoldDB" id="A0A401T2Y4"/>
<evidence type="ECO:0000313" key="4">
    <source>
        <dbReference type="Proteomes" id="UP000287033"/>
    </source>
</evidence>
<dbReference type="InterPro" id="IPR053898">
    <property type="entry name" value="SHLD1_C"/>
</dbReference>
<organism evidence="3 4">
    <name type="scientific">Chiloscyllium punctatum</name>
    <name type="common">Brownbanded bambooshark</name>
    <name type="synonym">Hemiscyllium punctatum</name>
    <dbReference type="NCBI Taxonomy" id="137246"/>
    <lineage>
        <taxon>Eukaryota</taxon>
        <taxon>Metazoa</taxon>
        <taxon>Chordata</taxon>
        <taxon>Craniata</taxon>
        <taxon>Vertebrata</taxon>
        <taxon>Chondrichthyes</taxon>
        <taxon>Elasmobranchii</taxon>
        <taxon>Galeomorphii</taxon>
        <taxon>Galeoidea</taxon>
        <taxon>Orectolobiformes</taxon>
        <taxon>Hemiscylliidae</taxon>
        <taxon>Chiloscyllium</taxon>
    </lineage>
</organism>
<gene>
    <name evidence="3" type="ORF">chiPu_0015502</name>
</gene>
<reference evidence="3 4" key="1">
    <citation type="journal article" date="2018" name="Nat. Ecol. Evol.">
        <title>Shark genomes provide insights into elasmobranch evolution and the origin of vertebrates.</title>
        <authorList>
            <person name="Hara Y"/>
            <person name="Yamaguchi K"/>
            <person name="Onimaru K"/>
            <person name="Kadota M"/>
            <person name="Koyanagi M"/>
            <person name="Keeley SD"/>
            <person name="Tatsumi K"/>
            <person name="Tanaka K"/>
            <person name="Motone F"/>
            <person name="Kageyama Y"/>
            <person name="Nozu R"/>
            <person name="Adachi N"/>
            <person name="Nishimura O"/>
            <person name="Nakagawa R"/>
            <person name="Tanegashima C"/>
            <person name="Kiyatake I"/>
            <person name="Matsumoto R"/>
            <person name="Murakumo K"/>
            <person name="Nishida K"/>
            <person name="Terakita A"/>
            <person name="Kuratani S"/>
            <person name="Sato K"/>
            <person name="Hyodo S Kuraku.S."/>
        </authorList>
    </citation>
    <scope>NUCLEOTIDE SEQUENCE [LARGE SCALE GENOMIC DNA]</scope>
</reference>
<dbReference type="EMBL" id="BEZZ01000924">
    <property type="protein sequence ID" value="GCC37002.1"/>
    <property type="molecule type" value="Genomic_DNA"/>
</dbReference>
<accession>A0A401T2Y4</accession>
<dbReference type="InterPro" id="IPR027821">
    <property type="entry name" value="SHLD1"/>
</dbReference>
<dbReference type="OMA" id="NHPTTAC"/>
<dbReference type="GO" id="GO:2001034">
    <property type="term" value="P:positive regulation of double-strand break repair via nonhomologous end joining"/>
    <property type="evidence" value="ECO:0007669"/>
    <property type="project" value="TreeGrafter"/>
</dbReference>
<dbReference type="Pfam" id="PF15021">
    <property type="entry name" value="SHLD1_C"/>
    <property type="match status" value="1"/>
</dbReference>
<sequence length="265" mass="28680">MADEGARFTARGNPTDRARGRSNGNHPPPPLARPAHRPFAAPHWCRRPPILCPIGGSLLTFAIMSTNEGLSSNLSESHSVLELPTTYSLPNVGDQLMSDEDIASKHSDSIGITSASATPIINTDSSHSNSEDCNSSIGIAELHTNTECEHRHINIAQIMEHFYKDAGERKLVESDPVSEKIAHLLTSKISQLKEKGGGQYLLRSFQMALVLLSRHGANIFKIGNCRGGHFSSPVNSAEFSSLPGLSKDVVCFIQQEISKSANTMI</sequence>
<dbReference type="GO" id="GO:2000042">
    <property type="term" value="P:negative regulation of double-strand break repair via homologous recombination"/>
    <property type="evidence" value="ECO:0007669"/>
    <property type="project" value="TreeGrafter"/>
</dbReference>
<feature type="region of interest" description="Disordered" evidence="1">
    <location>
        <begin position="1"/>
        <end position="35"/>
    </location>
</feature>
<evidence type="ECO:0000256" key="1">
    <source>
        <dbReference type="SAM" id="MobiDB-lite"/>
    </source>
</evidence>
<dbReference type="GO" id="GO:0045830">
    <property type="term" value="P:positive regulation of isotype switching"/>
    <property type="evidence" value="ECO:0007669"/>
    <property type="project" value="TreeGrafter"/>
</dbReference>
<comment type="caution">
    <text evidence="3">The sequence shown here is derived from an EMBL/GenBank/DDBJ whole genome shotgun (WGS) entry which is preliminary data.</text>
</comment>
<name>A0A401T2Y4_CHIPU</name>
<dbReference type="OrthoDB" id="9446682at2759"/>
<proteinExistence type="predicted"/>